<dbReference type="InterPro" id="IPR052356">
    <property type="entry name" value="Thiol_S-MT"/>
</dbReference>
<dbReference type="SUPFAM" id="SSF53335">
    <property type="entry name" value="S-adenosyl-L-methionine-dependent methyltransferases"/>
    <property type="match status" value="1"/>
</dbReference>
<dbReference type="Pfam" id="PF08241">
    <property type="entry name" value="Methyltransf_11"/>
    <property type="match status" value="1"/>
</dbReference>
<dbReference type="STRING" id="1174501.SAMN05216192_101176"/>
<dbReference type="Proteomes" id="UP000199050">
    <property type="component" value="Unassembled WGS sequence"/>
</dbReference>
<dbReference type="EMBL" id="FNDX01000001">
    <property type="protein sequence ID" value="SDH78810.1"/>
    <property type="molecule type" value="Genomic_DNA"/>
</dbReference>
<dbReference type="InterPro" id="IPR013216">
    <property type="entry name" value="Methyltransf_11"/>
</dbReference>
<dbReference type="OrthoDB" id="323463at2"/>
<sequence>MNNKWNKMIYRIWTPFYDKVFNSGVFLKARSKVFEGLSVTQGQHVLFVGVGTGADLEYFNTLGVKITAIDLSPSMLASARARVSTEMDIRFIEMDAQSLDFPEQTFDLVIASLILSVVPDAKRCMGEISRVTKGEGTVLIFDKFETVKGKLSISKKLLRPLVSLLGTDIGRSFQEIIQPFNDQLKIHQDTPVMFNGMYRKIILEKVK</sequence>
<evidence type="ECO:0000313" key="3">
    <source>
        <dbReference type="Proteomes" id="UP000199050"/>
    </source>
</evidence>
<gene>
    <name evidence="2" type="ORF">SAMN05216192_101176</name>
</gene>
<dbReference type="AlphaFoldDB" id="A0A1G8F9P3"/>
<dbReference type="CDD" id="cd02440">
    <property type="entry name" value="AdoMet_MTases"/>
    <property type="match status" value="1"/>
</dbReference>
<keyword evidence="2" id="KW-0830">Ubiquinone</keyword>
<protein>
    <submittedName>
        <fullName evidence="2">Ubiquinone/menaquinone biosynthesis C-methylase UbiE</fullName>
    </submittedName>
</protein>
<proteinExistence type="predicted"/>
<accession>A0A1G8F9P3</accession>
<dbReference type="GO" id="GO:0008757">
    <property type="term" value="F:S-adenosylmethionine-dependent methyltransferase activity"/>
    <property type="evidence" value="ECO:0007669"/>
    <property type="project" value="InterPro"/>
</dbReference>
<dbReference type="PANTHER" id="PTHR45036:SF1">
    <property type="entry name" value="METHYLTRANSFERASE LIKE 7A"/>
    <property type="match status" value="1"/>
</dbReference>
<organism evidence="2 3">
    <name type="scientific">Paenibacillus typhae</name>
    <dbReference type="NCBI Taxonomy" id="1174501"/>
    <lineage>
        <taxon>Bacteria</taxon>
        <taxon>Bacillati</taxon>
        <taxon>Bacillota</taxon>
        <taxon>Bacilli</taxon>
        <taxon>Bacillales</taxon>
        <taxon>Paenibacillaceae</taxon>
        <taxon>Paenibacillus</taxon>
    </lineage>
</organism>
<reference evidence="3" key="1">
    <citation type="submission" date="2016-10" db="EMBL/GenBank/DDBJ databases">
        <authorList>
            <person name="Varghese N."/>
            <person name="Submissions S."/>
        </authorList>
    </citation>
    <scope>NUCLEOTIDE SEQUENCE [LARGE SCALE GENOMIC DNA]</scope>
    <source>
        <strain evidence="3">CGMCC 1.11012</strain>
    </source>
</reference>
<keyword evidence="2" id="KW-0808">Transferase</keyword>
<dbReference type="PANTHER" id="PTHR45036">
    <property type="entry name" value="METHYLTRANSFERASE LIKE 7B"/>
    <property type="match status" value="1"/>
</dbReference>
<keyword evidence="3" id="KW-1185">Reference proteome</keyword>
<keyword evidence="2" id="KW-0489">Methyltransferase</keyword>
<dbReference type="InterPro" id="IPR029063">
    <property type="entry name" value="SAM-dependent_MTases_sf"/>
</dbReference>
<dbReference type="Gene3D" id="3.40.50.150">
    <property type="entry name" value="Vaccinia Virus protein VP39"/>
    <property type="match status" value="1"/>
</dbReference>
<dbReference type="RefSeq" id="WP_090711263.1">
    <property type="nucleotide sequence ID" value="NZ_CBCSKY010000053.1"/>
</dbReference>
<dbReference type="GO" id="GO:0032259">
    <property type="term" value="P:methylation"/>
    <property type="evidence" value="ECO:0007669"/>
    <property type="project" value="UniProtKB-KW"/>
</dbReference>
<feature type="domain" description="Methyltransferase type 11" evidence="1">
    <location>
        <begin position="48"/>
        <end position="140"/>
    </location>
</feature>
<evidence type="ECO:0000313" key="2">
    <source>
        <dbReference type="EMBL" id="SDH78810.1"/>
    </source>
</evidence>
<evidence type="ECO:0000259" key="1">
    <source>
        <dbReference type="Pfam" id="PF08241"/>
    </source>
</evidence>
<name>A0A1G8F9P3_9BACL</name>